<feature type="compositionally biased region" description="Polar residues" evidence="1">
    <location>
        <begin position="369"/>
        <end position="385"/>
    </location>
</feature>
<reference evidence="3" key="1">
    <citation type="submission" date="2016-05" db="EMBL/GenBank/DDBJ databases">
        <authorList>
            <person name="Lavstsen T."/>
            <person name="Jespersen J.S."/>
        </authorList>
    </citation>
    <scope>NUCLEOTIDE SEQUENCE</scope>
    <source>
        <tissue evidence="3">Brain</tissue>
    </source>
</reference>
<dbReference type="Gene3D" id="3.90.70.10">
    <property type="entry name" value="Cysteine proteinases"/>
    <property type="match status" value="1"/>
</dbReference>
<organism evidence="3">
    <name type="scientific">Iconisemion striatum</name>
    <dbReference type="NCBI Taxonomy" id="60296"/>
    <lineage>
        <taxon>Eukaryota</taxon>
        <taxon>Metazoa</taxon>
        <taxon>Chordata</taxon>
        <taxon>Craniata</taxon>
        <taxon>Vertebrata</taxon>
        <taxon>Euteleostomi</taxon>
        <taxon>Actinopterygii</taxon>
        <taxon>Neopterygii</taxon>
        <taxon>Teleostei</taxon>
        <taxon>Neoteleostei</taxon>
        <taxon>Acanthomorphata</taxon>
        <taxon>Ovalentaria</taxon>
        <taxon>Atherinomorphae</taxon>
        <taxon>Cyprinodontiformes</taxon>
        <taxon>Nothobranchiidae</taxon>
        <taxon>Iconisemion</taxon>
    </lineage>
</organism>
<dbReference type="PANTHER" id="PTHR24006">
    <property type="entry name" value="UBIQUITIN CARBOXYL-TERMINAL HYDROLASE"/>
    <property type="match status" value="1"/>
</dbReference>
<dbReference type="SUPFAM" id="SSF54001">
    <property type="entry name" value="Cysteine proteinases"/>
    <property type="match status" value="1"/>
</dbReference>
<feature type="compositionally biased region" description="Polar residues" evidence="1">
    <location>
        <begin position="322"/>
        <end position="341"/>
    </location>
</feature>
<feature type="region of interest" description="Disordered" evidence="1">
    <location>
        <begin position="322"/>
        <end position="385"/>
    </location>
</feature>
<feature type="compositionally biased region" description="Basic and acidic residues" evidence="1">
    <location>
        <begin position="226"/>
        <end position="237"/>
    </location>
</feature>
<feature type="domain" description="USP" evidence="2">
    <location>
        <begin position="1"/>
        <end position="113"/>
    </location>
</feature>
<dbReference type="PANTHER" id="PTHR24006:SF899">
    <property type="entry name" value="UBIQUITIN CARBOXYL-TERMINAL HYDROLASE"/>
    <property type="match status" value="1"/>
</dbReference>
<evidence type="ECO:0000259" key="2">
    <source>
        <dbReference type="PROSITE" id="PS50235"/>
    </source>
</evidence>
<dbReference type="EMBL" id="HADW01003941">
    <property type="protein sequence ID" value="SBP05341.1"/>
    <property type="molecule type" value="Transcribed_RNA"/>
</dbReference>
<dbReference type="GO" id="GO:0016579">
    <property type="term" value="P:protein deubiquitination"/>
    <property type="evidence" value="ECO:0007669"/>
    <property type="project" value="InterPro"/>
</dbReference>
<proteinExistence type="predicted"/>
<protein>
    <submittedName>
        <fullName evidence="3">Ubiquitin carboxyl-terminal hydrolase</fullName>
    </submittedName>
</protein>
<dbReference type="PROSITE" id="PS50235">
    <property type="entry name" value="USP_3"/>
    <property type="match status" value="1"/>
</dbReference>
<dbReference type="AlphaFoldDB" id="A0A1A7WIC8"/>
<feature type="region of interest" description="Disordered" evidence="1">
    <location>
        <begin position="207"/>
        <end position="243"/>
    </location>
</feature>
<evidence type="ECO:0000313" key="3">
    <source>
        <dbReference type="EMBL" id="SBP05341.1"/>
    </source>
</evidence>
<dbReference type="Pfam" id="PF00443">
    <property type="entry name" value="UCH"/>
    <property type="match status" value="1"/>
</dbReference>
<dbReference type="InterPro" id="IPR050164">
    <property type="entry name" value="Peptidase_C19"/>
</dbReference>
<gene>
    <name evidence="3" type="primary">CR788286.1</name>
</gene>
<feature type="region of interest" description="Disordered" evidence="1">
    <location>
        <begin position="125"/>
        <end position="159"/>
    </location>
</feature>
<sequence length="385" mass="44164">MEHHPEVLTLLLKRFKFDYNLRNYVKIKHSVQIPMLLQIPTIGNQSHIYEVYAYVEHFGELRNGHYTVTIKSQDDDRWYKFDDTRVRLSEYQPFQVDYGEINRFAYLLFYRKLSATESMTQDISEVSTSGSIKPETTEQSEMNVETKPQDGWKAAAGNDCNDKETVKNVKDKQHRRTDKQEGKKSLIDYNKIITLNTNDGQRETAKVLDDKQSVDGVNEGEGDGASVHKQEKKEKIMHPQNKTKTKSYLTKFDLCRGICKDGGDNEQSVDDDDEGENGRTSVDNKTQSNNIKSHYEYQPSKTDQTNEKYQCSDKSKIDLTNKSYSENQLHVKTSADNQEVKGQSAGKEIDIHHKTNESKSKSSLDPKGSVNQSKKATHNTQNQNL</sequence>
<feature type="non-terminal residue" evidence="3">
    <location>
        <position position="385"/>
    </location>
</feature>
<accession>A0A1A7WIC8</accession>
<evidence type="ECO:0000256" key="1">
    <source>
        <dbReference type="SAM" id="MobiDB-lite"/>
    </source>
</evidence>
<dbReference type="CDD" id="cd02257">
    <property type="entry name" value="Peptidase_C19"/>
    <property type="match status" value="1"/>
</dbReference>
<name>A0A1A7WIC8_9TELE</name>
<keyword evidence="3" id="KW-0378">Hydrolase</keyword>
<dbReference type="GO" id="GO:0005634">
    <property type="term" value="C:nucleus"/>
    <property type="evidence" value="ECO:0007669"/>
    <property type="project" value="TreeGrafter"/>
</dbReference>
<dbReference type="InterPro" id="IPR028889">
    <property type="entry name" value="USP"/>
</dbReference>
<dbReference type="InterPro" id="IPR038765">
    <property type="entry name" value="Papain-like_cys_pep_sf"/>
</dbReference>
<dbReference type="GO" id="GO:0005829">
    <property type="term" value="C:cytosol"/>
    <property type="evidence" value="ECO:0007669"/>
    <property type="project" value="TreeGrafter"/>
</dbReference>
<feature type="region of interest" description="Disordered" evidence="1">
    <location>
        <begin position="262"/>
        <end position="310"/>
    </location>
</feature>
<dbReference type="InterPro" id="IPR001394">
    <property type="entry name" value="Peptidase_C19_UCH"/>
</dbReference>
<dbReference type="GO" id="GO:0004843">
    <property type="term" value="F:cysteine-type deubiquitinase activity"/>
    <property type="evidence" value="ECO:0007669"/>
    <property type="project" value="InterPro"/>
</dbReference>
<feature type="compositionally biased region" description="Polar residues" evidence="1">
    <location>
        <begin position="278"/>
        <end position="292"/>
    </location>
</feature>
<feature type="compositionally biased region" description="Basic and acidic residues" evidence="1">
    <location>
        <begin position="347"/>
        <end position="364"/>
    </location>
</feature>
<reference evidence="3" key="2">
    <citation type="submission" date="2016-06" db="EMBL/GenBank/DDBJ databases">
        <title>The genome of a short-lived fish provides insights into sex chromosome evolution and the genetic control of aging.</title>
        <authorList>
            <person name="Reichwald K."/>
            <person name="Felder M."/>
            <person name="Petzold A."/>
            <person name="Koch P."/>
            <person name="Groth M."/>
            <person name="Platzer M."/>
        </authorList>
    </citation>
    <scope>NUCLEOTIDE SEQUENCE</scope>
    <source>
        <tissue evidence="3">Brain</tissue>
    </source>
</reference>